<proteinExistence type="inferred from homology"/>
<dbReference type="EC" id="3.2.1.21" evidence="3"/>
<keyword evidence="6" id="KW-0326">Glycosidase</keyword>
<dbReference type="PANTHER" id="PTHR42715">
    <property type="entry name" value="BETA-GLUCOSIDASE"/>
    <property type="match status" value="1"/>
</dbReference>
<evidence type="ECO:0000256" key="4">
    <source>
        <dbReference type="ARBA" id="ARBA00022801"/>
    </source>
</evidence>
<comment type="catalytic activity">
    <reaction evidence="1">
        <text>Hydrolysis of terminal, non-reducing beta-D-glucosyl residues with release of beta-D-glucose.</text>
        <dbReference type="EC" id="3.2.1.21"/>
    </reaction>
</comment>
<accession>A0AAD6FXD8</accession>
<gene>
    <name evidence="9" type="ORF">N7458_012058</name>
</gene>
<dbReference type="AlphaFoldDB" id="A0AAD6FXD8"/>
<comment type="caution">
    <text evidence="9">The sequence shown here is derived from an EMBL/GenBank/DDBJ whole genome shotgun (WGS) entry which is preliminary data.</text>
</comment>
<dbReference type="RefSeq" id="XP_056760194.1">
    <property type="nucleotide sequence ID" value="XM_056915440.1"/>
</dbReference>
<dbReference type="GeneID" id="81605683"/>
<evidence type="ECO:0000256" key="7">
    <source>
        <dbReference type="ARBA" id="ARBA00023326"/>
    </source>
</evidence>
<evidence type="ECO:0000256" key="5">
    <source>
        <dbReference type="ARBA" id="ARBA00023277"/>
    </source>
</evidence>
<dbReference type="Pfam" id="PF14310">
    <property type="entry name" value="Fn3-like"/>
    <property type="match status" value="1"/>
</dbReference>
<evidence type="ECO:0000256" key="3">
    <source>
        <dbReference type="ARBA" id="ARBA00012744"/>
    </source>
</evidence>
<keyword evidence="10" id="KW-1185">Reference proteome</keyword>
<evidence type="ECO:0000259" key="8">
    <source>
        <dbReference type="SMART" id="SM01217"/>
    </source>
</evidence>
<keyword evidence="7" id="KW-0624">Polysaccharide degradation</keyword>
<dbReference type="Proteomes" id="UP001213681">
    <property type="component" value="Unassembled WGS sequence"/>
</dbReference>
<keyword evidence="4" id="KW-0378">Hydrolase</keyword>
<dbReference type="GO" id="GO:0008422">
    <property type="term" value="F:beta-glucosidase activity"/>
    <property type="evidence" value="ECO:0007669"/>
    <property type="project" value="UniProtKB-EC"/>
</dbReference>
<reference evidence="9" key="2">
    <citation type="journal article" date="2023" name="IMA Fungus">
        <title>Comparative genomic study of the Penicillium genus elucidates a diverse pangenome and 15 lateral gene transfer events.</title>
        <authorList>
            <person name="Petersen C."/>
            <person name="Sorensen T."/>
            <person name="Nielsen M.R."/>
            <person name="Sondergaard T.E."/>
            <person name="Sorensen J.L."/>
            <person name="Fitzpatrick D.A."/>
            <person name="Frisvad J.C."/>
            <person name="Nielsen K.L."/>
        </authorList>
    </citation>
    <scope>NUCLEOTIDE SEQUENCE</scope>
    <source>
        <strain evidence="9">IBT 16125</strain>
    </source>
</reference>
<evidence type="ECO:0000313" key="10">
    <source>
        <dbReference type="Proteomes" id="UP001213681"/>
    </source>
</evidence>
<evidence type="ECO:0000313" key="9">
    <source>
        <dbReference type="EMBL" id="KAJ5432902.1"/>
    </source>
</evidence>
<evidence type="ECO:0000256" key="2">
    <source>
        <dbReference type="ARBA" id="ARBA00005336"/>
    </source>
</evidence>
<reference evidence="9" key="1">
    <citation type="submission" date="2022-12" db="EMBL/GenBank/DDBJ databases">
        <authorList>
            <person name="Petersen C."/>
        </authorList>
    </citation>
    <scope>NUCLEOTIDE SEQUENCE</scope>
    <source>
        <strain evidence="9">IBT 16125</strain>
    </source>
</reference>
<dbReference type="InterPro" id="IPR026891">
    <property type="entry name" value="Fn3-like"/>
</dbReference>
<dbReference type="InterPro" id="IPR050288">
    <property type="entry name" value="Cellulose_deg_GH3"/>
</dbReference>
<protein>
    <recommendedName>
        <fullName evidence="3">beta-glucosidase</fullName>
        <ecNumber evidence="3">3.2.1.21</ecNumber>
    </recommendedName>
</protein>
<evidence type="ECO:0000256" key="1">
    <source>
        <dbReference type="ARBA" id="ARBA00000448"/>
    </source>
</evidence>
<sequence>MSMTLLKNVDNALPLNKAHTLIYTNFTFSNLKITPPVELSTHPTGKLSVGGYEDLWGIVAGASVIEQNPGSVRGADPVRQLHGLNNVGIKAGQHENVKFELRHRDISYWDVKAQKCAVAPGTYTVHIGTSSSDLRPHGTFTVQTKG</sequence>
<dbReference type="SMART" id="SM01217">
    <property type="entry name" value="Fn3_like"/>
    <property type="match status" value="1"/>
</dbReference>
<dbReference type="PANTHER" id="PTHR42715:SF14">
    <property type="entry name" value="BETA-GLUCOSIDASE D-RELATED"/>
    <property type="match status" value="1"/>
</dbReference>
<organism evidence="9 10">
    <name type="scientific">Penicillium daleae</name>
    <dbReference type="NCBI Taxonomy" id="63821"/>
    <lineage>
        <taxon>Eukaryota</taxon>
        <taxon>Fungi</taxon>
        <taxon>Dikarya</taxon>
        <taxon>Ascomycota</taxon>
        <taxon>Pezizomycotina</taxon>
        <taxon>Eurotiomycetes</taxon>
        <taxon>Eurotiomycetidae</taxon>
        <taxon>Eurotiales</taxon>
        <taxon>Aspergillaceae</taxon>
        <taxon>Penicillium</taxon>
    </lineage>
</organism>
<feature type="domain" description="Fibronectin type III-like" evidence="8">
    <location>
        <begin position="63"/>
        <end position="131"/>
    </location>
</feature>
<evidence type="ECO:0000256" key="6">
    <source>
        <dbReference type="ARBA" id="ARBA00023295"/>
    </source>
</evidence>
<name>A0AAD6FXD8_9EURO</name>
<dbReference type="InterPro" id="IPR013783">
    <property type="entry name" value="Ig-like_fold"/>
</dbReference>
<dbReference type="Gene3D" id="2.60.40.10">
    <property type="entry name" value="Immunoglobulins"/>
    <property type="match status" value="1"/>
</dbReference>
<comment type="similarity">
    <text evidence="2">Belongs to the glycosyl hydrolase 3 family.</text>
</comment>
<keyword evidence="5" id="KW-0119">Carbohydrate metabolism</keyword>
<dbReference type="EMBL" id="JAPVEA010000009">
    <property type="protein sequence ID" value="KAJ5432902.1"/>
    <property type="molecule type" value="Genomic_DNA"/>
</dbReference>
<dbReference type="GO" id="GO:0009251">
    <property type="term" value="P:glucan catabolic process"/>
    <property type="evidence" value="ECO:0007669"/>
    <property type="project" value="TreeGrafter"/>
</dbReference>